<protein>
    <submittedName>
        <fullName evidence="2">Uncharacterized protein</fullName>
    </submittedName>
</protein>
<reference evidence="2 3" key="1">
    <citation type="submission" date="2024-09" db="EMBL/GenBank/DDBJ databases">
        <title>Nodulacao em especies de Leguminosae Basais da Amazonia e Caracterizacao dos Rizobios e Bacterias Associadas aos Nodulos.</title>
        <authorList>
            <person name="Jambeiro I.C.A."/>
            <person name="Lopes I.S."/>
            <person name="Aguiar E.R.G.R."/>
            <person name="Santos A.F.J."/>
            <person name="Dos Santos J.M.F."/>
            <person name="Gross E."/>
        </authorList>
    </citation>
    <scope>NUCLEOTIDE SEQUENCE [LARGE SCALE GENOMIC DNA]</scope>
    <source>
        <strain evidence="2 3">BRUESC1165</strain>
    </source>
</reference>
<comment type="caution">
    <text evidence="2">The sequence shown here is derived from an EMBL/GenBank/DDBJ whole genome shotgun (WGS) entry which is preliminary data.</text>
</comment>
<accession>A0ABV6YEW6</accession>
<feature type="transmembrane region" description="Helical" evidence="1">
    <location>
        <begin position="32"/>
        <end position="51"/>
    </location>
</feature>
<keyword evidence="1" id="KW-1133">Transmembrane helix</keyword>
<name>A0ABV6YEW6_9HYPH</name>
<proteinExistence type="predicted"/>
<evidence type="ECO:0000313" key="2">
    <source>
        <dbReference type="EMBL" id="MFC1459823.1"/>
    </source>
</evidence>
<dbReference type="Proteomes" id="UP001593940">
    <property type="component" value="Unassembled WGS sequence"/>
</dbReference>
<keyword evidence="3" id="KW-1185">Reference proteome</keyword>
<keyword evidence="1" id="KW-0812">Transmembrane</keyword>
<keyword evidence="1" id="KW-0472">Membrane</keyword>
<sequence length="115" mass="12819">MTVSSSDSYPDLAPAPLSTKGADPLATGLPAVWWPCVWGGAFLVYSLFWMAQSWRTAQPLIGLMRINYLAQDLWCLMLVLGSSYAVYQFCRYRSERLGLVVCLLIAAAAMAWHRL</sequence>
<organism evidence="2 3">
    <name type="scientific">Microvirga arabica</name>
    <dbReference type="NCBI Taxonomy" id="1128671"/>
    <lineage>
        <taxon>Bacteria</taxon>
        <taxon>Pseudomonadati</taxon>
        <taxon>Pseudomonadota</taxon>
        <taxon>Alphaproteobacteria</taxon>
        <taxon>Hyphomicrobiales</taxon>
        <taxon>Methylobacteriaceae</taxon>
        <taxon>Microvirga</taxon>
    </lineage>
</organism>
<gene>
    <name evidence="2" type="ORF">ACETIH_24595</name>
</gene>
<evidence type="ECO:0000256" key="1">
    <source>
        <dbReference type="SAM" id="Phobius"/>
    </source>
</evidence>
<feature type="transmembrane region" description="Helical" evidence="1">
    <location>
        <begin position="96"/>
        <end position="113"/>
    </location>
</feature>
<evidence type="ECO:0000313" key="3">
    <source>
        <dbReference type="Proteomes" id="UP001593940"/>
    </source>
</evidence>
<dbReference type="RefSeq" id="WP_377031297.1">
    <property type="nucleotide sequence ID" value="NZ_JBHOMY010000119.1"/>
</dbReference>
<dbReference type="EMBL" id="JBHOMY010000119">
    <property type="protein sequence ID" value="MFC1459823.1"/>
    <property type="molecule type" value="Genomic_DNA"/>
</dbReference>